<feature type="transmembrane region" description="Helical" evidence="7">
    <location>
        <begin position="291"/>
        <end position="311"/>
    </location>
</feature>
<feature type="transmembrane region" description="Helical" evidence="7">
    <location>
        <begin position="256"/>
        <end position="279"/>
    </location>
</feature>
<evidence type="ECO:0000259" key="8">
    <source>
        <dbReference type="Pfam" id="PF19053"/>
    </source>
</evidence>
<dbReference type="Proteomes" id="UP000199251">
    <property type="component" value="Unassembled WGS sequence"/>
</dbReference>
<dbReference type="NCBIfam" id="TIGR03920">
    <property type="entry name" value="T7SS_EccD"/>
    <property type="match status" value="1"/>
</dbReference>
<evidence type="ECO:0000256" key="6">
    <source>
        <dbReference type="ARBA" id="ARBA00023136"/>
    </source>
</evidence>
<feature type="transmembrane region" description="Helical" evidence="7">
    <location>
        <begin position="485"/>
        <end position="507"/>
    </location>
</feature>
<evidence type="ECO:0000256" key="3">
    <source>
        <dbReference type="ARBA" id="ARBA00022475"/>
    </source>
</evidence>
<feature type="transmembrane region" description="Helical" evidence="7">
    <location>
        <begin position="450"/>
        <end position="473"/>
    </location>
</feature>
<feature type="transmembrane region" description="Helical" evidence="7">
    <location>
        <begin position="363"/>
        <end position="384"/>
    </location>
</feature>
<accession>A0A0E4CRE3</accession>
<evidence type="ECO:0000256" key="2">
    <source>
        <dbReference type="ARBA" id="ARBA00006162"/>
    </source>
</evidence>
<evidence type="ECO:0000313" key="9">
    <source>
        <dbReference type="EMBL" id="CQD24193.1"/>
    </source>
</evidence>
<dbReference type="InterPro" id="IPR006707">
    <property type="entry name" value="T7SS_EccD"/>
</dbReference>
<evidence type="ECO:0000256" key="7">
    <source>
        <dbReference type="SAM" id="Phobius"/>
    </source>
</evidence>
<name>A0A0E4CRE3_MYCLN</name>
<keyword evidence="4 7" id="KW-0812">Transmembrane</keyword>
<feature type="transmembrane region" description="Helical" evidence="7">
    <location>
        <begin position="390"/>
        <end position="407"/>
    </location>
</feature>
<dbReference type="RefSeq" id="WP_175364720.1">
    <property type="nucleotide sequence ID" value="NZ_CTEE01000002.1"/>
</dbReference>
<feature type="transmembrane region" description="Helical" evidence="7">
    <location>
        <begin position="145"/>
        <end position="166"/>
    </location>
</feature>
<evidence type="ECO:0000256" key="1">
    <source>
        <dbReference type="ARBA" id="ARBA00004651"/>
    </source>
</evidence>
<feature type="transmembrane region" description="Helical" evidence="7">
    <location>
        <begin position="172"/>
        <end position="194"/>
    </location>
</feature>
<protein>
    <submittedName>
        <fullName evidence="9">Transmembrane protein</fullName>
    </submittedName>
</protein>
<dbReference type="InterPro" id="IPR044049">
    <property type="entry name" value="EccD_transm"/>
</dbReference>
<dbReference type="EMBL" id="CTEE01000002">
    <property type="protein sequence ID" value="CQD24193.1"/>
    <property type="molecule type" value="Genomic_DNA"/>
</dbReference>
<evidence type="ECO:0000256" key="4">
    <source>
        <dbReference type="ARBA" id="ARBA00022692"/>
    </source>
</evidence>
<organism evidence="9 10">
    <name type="scientific">Mycobacterium lentiflavum</name>
    <dbReference type="NCBI Taxonomy" id="141349"/>
    <lineage>
        <taxon>Bacteria</taxon>
        <taxon>Bacillati</taxon>
        <taxon>Actinomycetota</taxon>
        <taxon>Actinomycetes</taxon>
        <taxon>Mycobacteriales</taxon>
        <taxon>Mycobacteriaceae</taxon>
        <taxon>Mycobacterium</taxon>
        <taxon>Mycobacterium simiae complex</taxon>
    </lineage>
</organism>
<sequence length="514" mass="53482">MTATVDRPEAAAAGPAGAAETVDAPVPASVRVYLLAARKSLIPLTLPAEAPLGKVVEASVKVVNNRLTGDDALPERVVYEFGWIDGAVLSDKPEATLASCGVRDGDLLQLLPSGAAIRYVPRNESVASALAIYLRSAVNPVTGQTAHAVAVSTIIAAALGCAVLLWRTRLALHSGLSCAGALAAVAVVGWLATVMTARRWPEFPRVRDSFAVTSIVVSAAALAAVPPKVGAPNVFVAAVTVSAACAVLARFTGRYWAACSAAIALGALTTIASGLSMFAPLSGFQLGVSGLVAALMLTTLAPKLGLTLARIPRQPFRSLRNRDMFEHAEGQPYDTVSPVDDETPDPSVLSSEQVAAAATRARAVLVGVCVAVAAVQVLCAWLAVTPHTNSPVLTVLLVCAVAVELIVRARRFNDRVQAVLLVGSSTAALMAIGAKYAWSTPATDLSGVVVYAGCALIPAVVVFLVGTAGWQHLFSPNTRKAVEWLGYLLIVVIPLLAAWVLNIFMFLRTQGLHW</sequence>
<keyword evidence="5 7" id="KW-1133">Transmembrane helix</keyword>
<keyword evidence="6 7" id="KW-0472">Membrane</keyword>
<feature type="transmembrane region" description="Helical" evidence="7">
    <location>
        <begin position="231"/>
        <end position="249"/>
    </location>
</feature>
<dbReference type="GO" id="GO:0005886">
    <property type="term" value="C:plasma membrane"/>
    <property type="evidence" value="ECO:0007669"/>
    <property type="project" value="UniProtKB-SubCell"/>
</dbReference>
<comment type="similarity">
    <text evidence="2">Belongs to the EccD/Snm4 family.</text>
</comment>
<dbReference type="InterPro" id="IPR024962">
    <property type="entry name" value="YukD-like"/>
</dbReference>
<feature type="domain" description="EccD-like transmembrane" evidence="8">
    <location>
        <begin position="149"/>
        <end position="509"/>
    </location>
</feature>
<reference evidence="9 10" key="1">
    <citation type="submission" date="2015-03" db="EMBL/GenBank/DDBJ databases">
        <authorList>
            <person name="Urmite Genomes"/>
        </authorList>
    </citation>
    <scope>NUCLEOTIDE SEQUENCE [LARGE SCALE GENOMIC DNA]</scope>
    <source>
        <strain evidence="9 10">CSUR P1491</strain>
    </source>
</reference>
<evidence type="ECO:0000256" key="5">
    <source>
        <dbReference type="ARBA" id="ARBA00022989"/>
    </source>
</evidence>
<feature type="transmembrane region" description="Helical" evidence="7">
    <location>
        <begin position="419"/>
        <end position="438"/>
    </location>
</feature>
<dbReference type="AlphaFoldDB" id="A0A0E4CRE3"/>
<gene>
    <name evidence="9" type="ORF">BN1232_06096</name>
</gene>
<dbReference type="Pfam" id="PF08817">
    <property type="entry name" value="YukD"/>
    <property type="match status" value="1"/>
</dbReference>
<keyword evidence="3" id="KW-1003">Cell membrane</keyword>
<evidence type="ECO:0000313" key="10">
    <source>
        <dbReference type="Proteomes" id="UP000199251"/>
    </source>
</evidence>
<proteinExistence type="inferred from homology"/>
<dbReference type="Pfam" id="PF19053">
    <property type="entry name" value="EccD"/>
    <property type="match status" value="1"/>
</dbReference>
<dbReference type="STRING" id="141349.BN1232_06096"/>
<dbReference type="Gene3D" id="3.10.20.90">
    <property type="entry name" value="Phosphatidylinositol 3-kinase Catalytic Subunit, Chain A, domain 1"/>
    <property type="match status" value="1"/>
</dbReference>
<comment type="subcellular location">
    <subcellularLocation>
        <location evidence="1">Cell membrane</location>
        <topology evidence="1">Multi-pass membrane protein</topology>
    </subcellularLocation>
</comment>